<dbReference type="FunFam" id="1.20.1070.10:FF:000090">
    <property type="entry name" value="Long-wave-sensitive opsin 1"/>
    <property type="match status" value="1"/>
</dbReference>
<keyword evidence="16" id="KW-0844">Vision</keyword>
<evidence type="ECO:0000256" key="1">
    <source>
        <dbReference type="ARBA" id="ARBA00002881"/>
    </source>
</evidence>
<dbReference type="OrthoDB" id="8545112at2759"/>
<accession>A0A553NME2</accession>
<evidence type="ECO:0000256" key="12">
    <source>
        <dbReference type="ARBA" id="ARBA00023157"/>
    </source>
</evidence>
<dbReference type="PANTHER" id="PTHR24240">
    <property type="entry name" value="OPSIN"/>
    <property type="match status" value="1"/>
</dbReference>
<dbReference type="PROSITE" id="PS00237">
    <property type="entry name" value="G_PROTEIN_RECEP_F1_1"/>
    <property type="match status" value="2"/>
</dbReference>
<dbReference type="Proteomes" id="UP000316079">
    <property type="component" value="Unassembled WGS sequence"/>
</dbReference>
<dbReference type="PRINTS" id="PR00237">
    <property type="entry name" value="GPCRRHODOPSN"/>
</dbReference>
<dbReference type="InterPro" id="IPR017452">
    <property type="entry name" value="GPCR_Rhodpsn_7TM"/>
</dbReference>
<comment type="caution">
    <text evidence="17">Lacks conserved residue(s) required for the propagation of feature annotation.</text>
</comment>
<feature type="transmembrane region" description="Helical" evidence="17">
    <location>
        <begin position="733"/>
        <end position="753"/>
    </location>
</feature>
<keyword evidence="8 17" id="KW-1133">Transmembrane helix</keyword>
<evidence type="ECO:0000256" key="9">
    <source>
        <dbReference type="ARBA" id="ARBA00022991"/>
    </source>
</evidence>
<dbReference type="InterPro" id="IPR000276">
    <property type="entry name" value="GPCR_Rhodpsn"/>
</dbReference>
<dbReference type="Gene3D" id="1.20.1070.10">
    <property type="entry name" value="Rhodopsin 7-helix transmembrane proteins"/>
    <property type="match status" value="4"/>
</dbReference>
<feature type="transmembrane region" description="Helical" evidence="17">
    <location>
        <begin position="258"/>
        <end position="280"/>
    </location>
</feature>
<feature type="transmembrane region" description="Helical" evidence="17">
    <location>
        <begin position="156"/>
        <end position="177"/>
    </location>
</feature>
<feature type="transmembrane region" description="Helical" evidence="17">
    <location>
        <begin position="876"/>
        <end position="899"/>
    </location>
</feature>
<dbReference type="GO" id="GO:0007601">
    <property type="term" value="P:visual perception"/>
    <property type="evidence" value="ECO:0007669"/>
    <property type="project" value="UniProtKB-KW"/>
</dbReference>
<evidence type="ECO:0000256" key="6">
    <source>
        <dbReference type="ARBA" id="ARBA00022692"/>
    </source>
</evidence>
<comment type="subcellular location">
    <subcellularLocation>
        <location evidence="2 17">Membrane</location>
        <topology evidence="2 17">Multi-pass membrane protein</topology>
    </subcellularLocation>
</comment>
<feature type="transmembrane region" description="Helical" evidence="17">
    <location>
        <begin position="79"/>
        <end position="103"/>
    </location>
</feature>
<comment type="caution">
    <text evidence="19">The sequence shown here is derived from an EMBL/GenBank/DDBJ whole genome shotgun (WGS) entry which is preliminary data.</text>
</comment>
<feature type="domain" description="G-protein coupled receptors family 1 profile" evidence="18">
    <location>
        <begin position="445"/>
        <end position="564"/>
    </location>
</feature>
<evidence type="ECO:0000256" key="14">
    <source>
        <dbReference type="ARBA" id="ARBA00023180"/>
    </source>
</evidence>
<gene>
    <name evidence="19" type="ORF">DNTS_015926</name>
</gene>
<evidence type="ECO:0000256" key="4">
    <source>
        <dbReference type="ARBA" id="ARBA00022553"/>
    </source>
</evidence>
<feature type="transmembrane region" description="Helical" evidence="17">
    <location>
        <begin position="512"/>
        <end position="535"/>
    </location>
</feature>
<keyword evidence="7 17" id="KW-0681">Retinal protein</keyword>
<reference evidence="19 20" key="1">
    <citation type="journal article" date="2019" name="Sci. Data">
        <title>Hybrid genome assembly and annotation of Danionella translucida.</title>
        <authorList>
            <person name="Kadobianskyi M."/>
            <person name="Schulze L."/>
            <person name="Schuelke M."/>
            <person name="Judkewitz B."/>
        </authorList>
    </citation>
    <scope>NUCLEOTIDE SEQUENCE [LARGE SCALE GENOMIC DNA]</scope>
    <source>
        <strain evidence="19 20">Bolton</strain>
    </source>
</reference>
<dbReference type="SMART" id="SM01381">
    <property type="entry name" value="7TM_GPCR_Srsx"/>
    <property type="match status" value="1"/>
</dbReference>
<feature type="transmembrane region" description="Helical" evidence="17">
    <location>
        <begin position="207"/>
        <end position="237"/>
    </location>
</feature>
<dbReference type="AlphaFoldDB" id="A0A553NME2"/>
<feature type="transmembrane region" description="Helical" evidence="17">
    <location>
        <begin position="461"/>
        <end position="491"/>
    </location>
</feature>
<keyword evidence="14" id="KW-0325">Glycoprotein</keyword>
<dbReference type="InterPro" id="IPR027430">
    <property type="entry name" value="Retinal_BS"/>
</dbReference>
<comment type="similarity">
    <text evidence="17">Belongs to the G-protein coupled receptor 1 family. Opsin subfamily.</text>
</comment>
<dbReference type="GO" id="GO:0009881">
    <property type="term" value="F:photoreceptor activity"/>
    <property type="evidence" value="ECO:0007669"/>
    <property type="project" value="UniProtKB-KW"/>
</dbReference>
<proteinExistence type="inferred from homology"/>
<evidence type="ECO:0000256" key="17">
    <source>
        <dbReference type="RuleBase" id="RU004951"/>
    </source>
</evidence>
<dbReference type="SUPFAM" id="SSF81321">
    <property type="entry name" value="Family A G protein-coupled receptor-like"/>
    <property type="match status" value="3"/>
</dbReference>
<keyword evidence="3 17" id="KW-0600">Photoreceptor protein</keyword>
<keyword evidence="13 17" id="KW-0675">Receptor</keyword>
<dbReference type="CDD" id="cd15077">
    <property type="entry name" value="7tmA_SWS2_opsin"/>
    <property type="match status" value="1"/>
</dbReference>
<feature type="transmembrane region" description="Helical" evidence="17">
    <location>
        <begin position="774"/>
        <end position="795"/>
    </location>
</feature>
<keyword evidence="20" id="KW-1185">Reference proteome</keyword>
<dbReference type="GO" id="GO:0004930">
    <property type="term" value="F:G protein-coupled receptor activity"/>
    <property type="evidence" value="ECO:0007669"/>
    <property type="project" value="UniProtKB-KW"/>
</dbReference>
<keyword evidence="10 17" id="KW-0297">G-protein coupled receptor</keyword>
<dbReference type="EMBL" id="SRMA01026841">
    <property type="protein sequence ID" value="TRY66550.1"/>
    <property type="molecule type" value="Genomic_DNA"/>
</dbReference>
<keyword evidence="6 17" id="KW-0812">Transmembrane</keyword>
<feature type="domain" description="G-protein coupled receptors family 1 profile" evidence="18">
    <location>
        <begin position="676"/>
        <end position="928"/>
    </location>
</feature>
<feature type="transmembrane region" description="Helical" evidence="17">
    <location>
        <begin position="123"/>
        <end position="144"/>
    </location>
</feature>
<evidence type="ECO:0000313" key="19">
    <source>
        <dbReference type="EMBL" id="TRY66550.1"/>
    </source>
</evidence>
<organism evidence="19 20">
    <name type="scientific">Danionella cerebrum</name>
    <dbReference type="NCBI Taxonomy" id="2873325"/>
    <lineage>
        <taxon>Eukaryota</taxon>
        <taxon>Metazoa</taxon>
        <taxon>Chordata</taxon>
        <taxon>Craniata</taxon>
        <taxon>Vertebrata</taxon>
        <taxon>Euteleostomi</taxon>
        <taxon>Actinopterygii</taxon>
        <taxon>Neopterygii</taxon>
        <taxon>Teleostei</taxon>
        <taxon>Ostariophysi</taxon>
        <taxon>Cypriniformes</taxon>
        <taxon>Danionidae</taxon>
        <taxon>Danioninae</taxon>
        <taxon>Danionella</taxon>
    </lineage>
</organism>
<feature type="transmembrane region" description="Helical" evidence="17">
    <location>
        <begin position="664"/>
        <end position="685"/>
    </location>
</feature>
<dbReference type="Pfam" id="PF00001">
    <property type="entry name" value="7tm_1"/>
    <property type="match status" value="3"/>
</dbReference>
<feature type="transmembrane region" description="Helical" evidence="17">
    <location>
        <begin position="911"/>
        <end position="931"/>
    </location>
</feature>
<evidence type="ECO:0000256" key="10">
    <source>
        <dbReference type="ARBA" id="ARBA00023040"/>
    </source>
</evidence>
<evidence type="ECO:0000256" key="7">
    <source>
        <dbReference type="ARBA" id="ARBA00022925"/>
    </source>
</evidence>
<keyword evidence="11 17" id="KW-0472">Membrane</keyword>
<evidence type="ECO:0000259" key="18">
    <source>
        <dbReference type="PROSITE" id="PS50262"/>
    </source>
</evidence>
<keyword evidence="9 17" id="KW-0157">Chromophore</keyword>
<dbReference type="InterPro" id="IPR050125">
    <property type="entry name" value="GPCR_opsins"/>
</dbReference>
<dbReference type="CDD" id="cd15081">
    <property type="entry name" value="7tmA_LWS_opsin"/>
    <property type="match status" value="1"/>
</dbReference>
<dbReference type="FunFam" id="1.20.1070.10:FF:000018">
    <property type="entry name" value="Rhodopsin"/>
    <property type="match status" value="1"/>
</dbReference>
<feature type="transmembrane region" description="Helical" evidence="17">
    <location>
        <begin position="368"/>
        <end position="389"/>
    </location>
</feature>
<evidence type="ECO:0000256" key="11">
    <source>
        <dbReference type="ARBA" id="ARBA00023136"/>
    </source>
</evidence>
<protein>
    <recommendedName>
        <fullName evidence="18">G-protein coupled receptors family 1 profile domain-containing protein</fullName>
    </recommendedName>
</protein>
<evidence type="ECO:0000256" key="13">
    <source>
        <dbReference type="ARBA" id="ARBA00023170"/>
    </source>
</evidence>
<dbReference type="STRING" id="623744.A0A553NME2"/>
<keyword evidence="12" id="KW-1015">Disulfide bond</keyword>
<dbReference type="InterPro" id="IPR000378">
    <property type="entry name" value="Opsin_red/grn"/>
</dbReference>
<dbReference type="PRINTS" id="PR00238">
    <property type="entry name" value="OPSIN"/>
</dbReference>
<feature type="transmembrane region" description="Helical" evidence="17">
    <location>
        <begin position="40"/>
        <end position="67"/>
    </location>
</feature>
<comment type="function">
    <text evidence="1">Visual pigments are the light-absorbing molecules that mediate vision. They consist of an apoprotein, opsin, covalently linked to cis-retinal.</text>
</comment>
<dbReference type="GO" id="GO:0016020">
    <property type="term" value="C:membrane"/>
    <property type="evidence" value="ECO:0007669"/>
    <property type="project" value="UniProtKB-SubCell"/>
</dbReference>
<evidence type="ECO:0000256" key="2">
    <source>
        <dbReference type="ARBA" id="ARBA00004141"/>
    </source>
</evidence>
<keyword evidence="15 17" id="KW-0807">Transducer</keyword>
<sequence length="966" mass="108074">MYKTQEFYEDFYIPIDLDIANLSAYSPFLVPQDHLGHDGVFMAMSAFMFILFVLGTAINVCTILCTIQYKKLRSHLNYILVNLAVSNLWVSVFGSSVAFYAFFKKYFVFGPIGCKIEGFTSTIGGMVSLWSLAVVAVERWLVICKPLGNFTFKTPHAIMGCIIPWCIALAAGLPPLFGWSRYIPEGLQCSCGPDWYTTNNKYNNESYVMFLFCFCFAVPFSTIVFCYGQLLITLKLAAKAQADSASTQKAEREVTKMVVVMVLGFLVCWGPYALFALWVISNRGAPFDLRLATIPSCLCKASTVYNPVIYVLMNKQFRSCMMKMVFNKNIEEDEASSSSQVTQFIVGDPFEGPNYHIAPRWVYNISTLWMIFVVIASSFTNGLVLVATAKFKKLRHPLNWILVNLAIADLGETLFASTISVINQIFGYFILGHPIFWPHGLKTSCGPDVFSGSEDPGVQSYMIVLMITCCFIPLAIIILCYLAVFMAIHAVAQQQKDSESTQKAEKEVSRMVVVMIFAYCFCWGPYTFFACFAAANPGYAFHPLAAAMPAYFAKSATIYNPIIYVFMNRQFRVCILQLFGKAADDGSEVSTSKTEANKMEEWGNVAFAARRRGDETTRESSFVYTNSNNTRGIYPNLHEFYWIDPFEGPNYHIAPRWAYNVSTLWMIFVVIASTFTNGLVLVATAKFKKLRHPLNWILVNLAIADLGETLFASTISVINQIFGYFILGHPMCIFEGYTVSTCGIAALWSLTIISWERWVVVCKPFGNVKFDGKWAAGGIIFSWVWAAAWCAPPIFGWSRYWPHGLKTSCGPDVFSGSEDPGVQSYMIVLMITCCFLPLAIIILCYLAVFMAIHAVAQQQKDSESTQKAEKEVSRMVVVMIFAYCFCWGPYTFFACFAAANPGYAFHPLAAAMPAYFAKSATIYNPIIYVFMNRQFRVCILQLFGKAADDGSEVSTSKTEVSSVAPA</sequence>
<dbReference type="PROSITE" id="PS50262">
    <property type="entry name" value="G_PROTEIN_RECEP_F1_2"/>
    <property type="match status" value="3"/>
</dbReference>
<keyword evidence="5 17" id="KW-0716">Sensory transduction</keyword>
<feature type="domain" description="G-protein coupled receptors family 1 profile" evidence="18">
    <location>
        <begin position="58"/>
        <end position="310"/>
    </location>
</feature>
<dbReference type="InterPro" id="IPR001760">
    <property type="entry name" value="Opsin"/>
</dbReference>
<evidence type="ECO:0000256" key="8">
    <source>
        <dbReference type="ARBA" id="ARBA00022989"/>
    </source>
</evidence>
<evidence type="ECO:0000256" key="3">
    <source>
        <dbReference type="ARBA" id="ARBA00022543"/>
    </source>
</evidence>
<evidence type="ECO:0000256" key="16">
    <source>
        <dbReference type="ARBA" id="ARBA00023305"/>
    </source>
</evidence>
<feature type="transmembrane region" description="Helical" evidence="17">
    <location>
        <begin position="825"/>
        <end position="855"/>
    </location>
</feature>
<evidence type="ECO:0000256" key="15">
    <source>
        <dbReference type="ARBA" id="ARBA00023224"/>
    </source>
</evidence>
<evidence type="ECO:0000256" key="5">
    <source>
        <dbReference type="ARBA" id="ARBA00022606"/>
    </source>
</evidence>
<dbReference type="PRINTS" id="PR00575">
    <property type="entry name" value="OPSINREDGRN"/>
</dbReference>
<evidence type="ECO:0000313" key="20">
    <source>
        <dbReference type="Proteomes" id="UP000316079"/>
    </source>
</evidence>
<dbReference type="PROSITE" id="PS00238">
    <property type="entry name" value="OPSIN"/>
    <property type="match status" value="3"/>
</dbReference>
<feature type="transmembrane region" description="Helical" evidence="17">
    <location>
        <begin position="697"/>
        <end position="727"/>
    </location>
</feature>
<feature type="transmembrane region" description="Helical" evidence="17">
    <location>
        <begin position="401"/>
        <end position="431"/>
    </location>
</feature>
<dbReference type="GO" id="GO:0007602">
    <property type="term" value="P:phototransduction"/>
    <property type="evidence" value="ECO:0007669"/>
    <property type="project" value="UniProtKB-KW"/>
</dbReference>
<name>A0A553NME2_9TELE</name>
<keyword evidence="4" id="KW-0597">Phosphoprotein</keyword>